<dbReference type="PANTHER" id="PTHR46124:SF2">
    <property type="entry name" value="D-AMINOACYL-TRNA DEACYLASE"/>
    <property type="match status" value="1"/>
</dbReference>
<dbReference type="GO" id="GO:0016788">
    <property type="term" value="F:hydrolase activity, acting on ester bonds"/>
    <property type="evidence" value="ECO:0007669"/>
    <property type="project" value="InterPro"/>
</dbReference>
<feature type="binding site" evidence="4">
    <location>
        <position position="11"/>
    </location>
    <ligand>
        <name>a divalent metal cation</name>
        <dbReference type="ChEBI" id="CHEBI:60240"/>
        <label>1</label>
    </ligand>
</feature>
<gene>
    <name evidence="5" type="ORF">J3R75_003222</name>
</gene>
<feature type="binding site" evidence="4">
    <location>
        <position position="90"/>
    </location>
    <ligand>
        <name>a divalent metal cation</name>
        <dbReference type="ChEBI" id="CHEBI:60240"/>
        <label>1</label>
    </ligand>
</feature>
<dbReference type="EC" id="3.1.21.-" evidence="5"/>
<evidence type="ECO:0000313" key="5">
    <source>
        <dbReference type="EMBL" id="MDQ0291115.1"/>
    </source>
</evidence>
<sequence>MSTPWFDTHLHLDGDDPAQAIFAAARQEGVGAFLVQGTSLDDCERTVALADPEHGVYTAVGLHPHVAASFQDMAFFRDLLARPGVIAVGEIGLDYYYNHSPAEVQRDVFGRFLDLAIELDLPAIIHCRDAFADCYAIVMERHCPGLRCIVHSFTGTPAEADQWLALGAMLSVNGMVTFNRAHNIREALAHIPMSRLLLETDSPYLAPIPKRGQRNCPAFLPYIGMRVAEEKQLPPDKVADITTGNACAFLHIPVPSPVA</sequence>
<dbReference type="NCBIfam" id="TIGR00010">
    <property type="entry name" value="YchF/TatD family DNA exonuclease"/>
    <property type="match status" value="1"/>
</dbReference>
<feature type="binding site" evidence="4">
    <location>
        <position position="201"/>
    </location>
    <ligand>
        <name>a divalent metal cation</name>
        <dbReference type="ChEBI" id="CHEBI:60240"/>
        <label>1</label>
    </ligand>
</feature>
<dbReference type="PIRSF" id="PIRSF005902">
    <property type="entry name" value="DNase_TatD"/>
    <property type="match status" value="1"/>
</dbReference>
<evidence type="ECO:0000256" key="3">
    <source>
        <dbReference type="ARBA" id="ARBA00022801"/>
    </source>
</evidence>
<feature type="binding site" evidence="4">
    <location>
        <position position="9"/>
    </location>
    <ligand>
        <name>a divalent metal cation</name>
        <dbReference type="ChEBI" id="CHEBI:60240"/>
        <label>1</label>
    </ligand>
</feature>
<dbReference type="RefSeq" id="WP_307263430.1">
    <property type="nucleotide sequence ID" value="NZ_JAUSVL010000001.1"/>
</dbReference>
<feature type="binding site" evidence="4">
    <location>
        <position position="151"/>
    </location>
    <ligand>
        <name>a divalent metal cation</name>
        <dbReference type="ChEBI" id="CHEBI:60240"/>
        <label>2</label>
    </ligand>
</feature>
<evidence type="ECO:0000256" key="2">
    <source>
        <dbReference type="ARBA" id="ARBA00022723"/>
    </source>
</evidence>
<name>A0AAE4AQ31_9BACT</name>
<dbReference type="EMBL" id="JAUSVL010000001">
    <property type="protein sequence ID" value="MDQ0291115.1"/>
    <property type="molecule type" value="Genomic_DNA"/>
</dbReference>
<dbReference type="InterPro" id="IPR001130">
    <property type="entry name" value="TatD-like"/>
</dbReference>
<dbReference type="InterPro" id="IPR018228">
    <property type="entry name" value="DNase_TatD-rel_CS"/>
</dbReference>
<protein>
    <submittedName>
        <fullName evidence="5">TatD DNase family protein</fullName>
        <ecNumber evidence="5">3.1.21.-</ecNumber>
    </submittedName>
</protein>
<evidence type="ECO:0000256" key="1">
    <source>
        <dbReference type="ARBA" id="ARBA00009275"/>
    </source>
</evidence>
<evidence type="ECO:0000256" key="4">
    <source>
        <dbReference type="PIRSR" id="PIRSR005902-1"/>
    </source>
</evidence>
<feature type="binding site" evidence="4">
    <location>
        <position position="126"/>
    </location>
    <ligand>
        <name>a divalent metal cation</name>
        <dbReference type="ChEBI" id="CHEBI:60240"/>
        <label>2</label>
    </ligand>
</feature>
<accession>A0AAE4AQ31</accession>
<keyword evidence="2 4" id="KW-0479">Metal-binding</keyword>
<dbReference type="Gene3D" id="3.20.20.140">
    <property type="entry name" value="Metal-dependent hydrolases"/>
    <property type="match status" value="1"/>
</dbReference>
<dbReference type="GO" id="GO:0004536">
    <property type="term" value="F:DNA nuclease activity"/>
    <property type="evidence" value="ECO:0007669"/>
    <property type="project" value="InterPro"/>
</dbReference>
<reference evidence="5" key="1">
    <citation type="submission" date="2023-07" db="EMBL/GenBank/DDBJ databases">
        <title>Genomic Encyclopedia of Type Strains, Phase IV (KMG-IV): sequencing the most valuable type-strain genomes for metagenomic binning, comparative biology and taxonomic classification.</title>
        <authorList>
            <person name="Goeker M."/>
        </authorList>
    </citation>
    <scope>NUCLEOTIDE SEQUENCE</scope>
    <source>
        <strain evidence="5">DSM 24202</strain>
    </source>
</reference>
<dbReference type="CDD" id="cd01310">
    <property type="entry name" value="TatD_DNAse"/>
    <property type="match status" value="1"/>
</dbReference>
<proteinExistence type="inferred from homology"/>
<dbReference type="SUPFAM" id="SSF51556">
    <property type="entry name" value="Metallo-dependent hydrolases"/>
    <property type="match status" value="1"/>
</dbReference>
<comment type="caution">
    <text evidence="5">The sequence shown here is derived from an EMBL/GenBank/DDBJ whole genome shotgun (WGS) entry which is preliminary data.</text>
</comment>
<dbReference type="GO" id="GO:0046872">
    <property type="term" value="F:metal ion binding"/>
    <property type="evidence" value="ECO:0007669"/>
    <property type="project" value="UniProtKB-KW"/>
</dbReference>
<dbReference type="Proteomes" id="UP001238163">
    <property type="component" value="Unassembled WGS sequence"/>
</dbReference>
<dbReference type="InterPro" id="IPR015991">
    <property type="entry name" value="TatD/YcfH-like"/>
</dbReference>
<keyword evidence="6" id="KW-1185">Reference proteome</keyword>
<dbReference type="Pfam" id="PF01026">
    <property type="entry name" value="TatD_DNase"/>
    <property type="match status" value="1"/>
</dbReference>
<dbReference type="FunFam" id="3.20.20.140:FF:000005">
    <property type="entry name" value="TatD family hydrolase"/>
    <property type="match status" value="1"/>
</dbReference>
<dbReference type="PROSITE" id="PS01091">
    <property type="entry name" value="TATD_3"/>
    <property type="match status" value="1"/>
</dbReference>
<comment type="similarity">
    <text evidence="1">Belongs to the metallo-dependent hydrolases superfamily. TatD-type hydrolase family.</text>
</comment>
<dbReference type="PANTHER" id="PTHR46124">
    <property type="entry name" value="D-AMINOACYL-TRNA DEACYLASE"/>
    <property type="match status" value="1"/>
</dbReference>
<keyword evidence="3 5" id="KW-0378">Hydrolase</keyword>
<organism evidence="5 6">
    <name type="scientific">Oligosphaera ethanolica</name>
    <dbReference type="NCBI Taxonomy" id="760260"/>
    <lineage>
        <taxon>Bacteria</taxon>
        <taxon>Pseudomonadati</taxon>
        <taxon>Lentisphaerota</taxon>
        <taxon>Oligosphaeria</taxon>
        <taxon>Oligosphaerales</taxon>
        <taxon>Oligosphaeraceae</taxon>
        <taxon>Oligosphaera</taxon>
    </lineage>
</organism>
<dbReference type="InterPro" id="IPR032466">
    <property type="entry name" value="Metal_Hydrolase"/>
</dbReference>
<evidence type="ECO:0000313" key="6">
    <source>
        <dbReference type="Proteomes" id="UP001238163"/>
    </source>
</evidence>
<dbReference type="AlphaFoldDB" id="A0AAE4AQ31"/>